<dbReference type="GO" id="GO:0005886">
    <property type="term" value="C:plasma membrane"/>
    <property type="evidence" value="ECO:0007669"/>
    <property type="project" value="UniProtKB-SubCell"/>
</dbReference>
<evidence type="ECO:0000256" key="2">
    <source>
        <dbReference type="ARBA" id="ARBA00009773"/>
    </source>
</evidence>
<sequence>MIEHDRLLVQILMLGLLGACLWVLAPFWSALFWAAVLAFASWPLMRGLTYLLRGRVSAAAGILTLGWMLLVAVPLTWLGFNLADRVRNTLDLLRDLQVDGLPDPPTWLGELPLFGEQLLELWNTVDVQGAALFATLKPYMGEVGNWLLARSAQIGGGVLELALSLVLVFFFYRDGPRLADYARQLLERLMHGRADHYLELVAGTVQRVVNGVIGTAAAQALLAFIGLLIAGVPGALVLGILTFVLSLIPMGPPLVWMPASAWLFWQGQYGMGLFLAVWGLLVISGVDNVLKPYLISRGGNLPLVVVLLGVFGGILAFGFMGLFLGPTLLAVAYSLIGDWLANQPPQRHSPHSRDAG</sequence>
<name>A0A1H1S358_9PSED</name>
<organism evidence="9 10">
    <name type="scientific">Pseudomonas oryzae</name>
    <dbReference type="NCBI Taxonomy" id="1392877"/>
    <lineage>
        <taxon>Bacteria</taxon>
        <taxon>Pseudomonadati</taxon>
        <taxon>Pseudomonadota</taxon>
        <taxon>Gammaproteobacteria</taxon>
        <taxon>Pseudomonadales</taxon>
        <taxon>Pseudomonadaceae</taxon>
        <taxon>Pseudomonas</taxon>
    </lineage>
</organism>
<protein>
    <submittedName>
        <fullName evidence="9">Predicted PurR-regulated permease PerM</fullName>
    </submittedName>
</protein>
<proteinExistence type="inferred from homology"/>
<evidence type="ECO:0000256" key="3">
    <source>
        <dbReference type="ARBA" id="ARBA00022448"/>
    </source>
</evidence>
<evidence type="ECO:0000256" key="8">
    <source>
        <dbReference type="SAM" id="Phobius"/>
    </source>
</evidence>
<evidence type="ECO:0000313" key="10">
    <source>
        <dbReference type="Proteomes" id="UP000243359"/>
    </source>
</evidence>
<feature type="transmembrane region" description="Helical" evidence="8">
    <location>
        <begin position="221"/>
        <end position="248"/>
    </location>
</feature>
<keyword evidence="5 8" id="KW-0812">Transmembrane</keyword>
<keyword evidence="6 8" id="KW-1133">Transmembrane helix</keyword>
<reference evidence="10" key="1">
    <citation type="submission" date="2016-10" db="EMBL/GenBank/DDBJ databases">
        <authorList>
            <person name="Varghese N."/>
            <person name="Submissions S."/>
        </authorList>
    </citation>
    <scope>NUCLEOTIDE SEQUENCE [LARGE SCALE GENOMIC DNA]</scope>
    <source>
        <strain evidence="10">KCTC 32247</strain>
    </source>
</reference>
<evidence type="ECO:0000313" key="9">
    <source>
        <dbReference type="EMBL" id="SDS42445.1"/>
    </source>
</evidence>
<keyword evidence="3" id="KW-0813">Transport</keyword>
<comment type="subcellular location">
    <subcellularLocation>
        <location evidence="1">Cell membrane</location>
        <topology evidence="1">Multi-pass membrane protein</topology>
    </subcellularLocation>
</comment>
<dbReference type="InterPro" id="IPR002549">
    <property type="entry name" value="AI-2E-like"/>
</dbReference>
<dbReference type="STRING" id="1392877.SAMN05216221_1789"/>
<gene>
    <name evidence="9" type="ORF">SAMN05216221_1789</name>
</gene>
<dbReference type="Proteomes" id="UP000243359">
    <property type="component" value="Chromosome I"/>
</dbReference>
<dbReference type="Pfam" id="PF01594">
    <property type="entry name" value="AI-2E_transport"/>
    <property type="match status" value="1"/>
</dbReference>
<accession>A0A1H1S358</accession>
<evidence type="ECO:0000256" key="6">
    <source>
        <dbReference type="ARBA" id="ARBA00022989"/>
    </source>
</evidence>
<feature type="transmembrane region" description="Helical" evidence="8">
    <location>
        <begin position="59"/>
        <end position="80"/>
    </location>
</feature>
<dbReference type="OrthoDB" id="5298283at2"/>
<feature type="transmembrane region" description="Helical" evidence="8">
    <location>
        <begin position="154"/>
        <end position="172"/>
    </location>
</feature>
<feature type="transmembrane region" description="Helical" evidence="8">
    <location>
        <begin position="31"/>
        <end position="52"/>
    </location>
</feature>
<evidence type="ECO:0000256" key="1">
    <source>
        <dbReference type="ARBA" id="ARBA00004651"/>
    </source>
</evidence>
<dbReference type="PANTHER" id="PTHR21716:SF67">
    <property type="entry name" value="TRANSPORT PROTEIN YDIK-RELATED"/>
    <property type="match status" value="1"/>
</dbReference>
<evidence type="ECO:0000256" key="5">
    <source>
        <dbReference type="ARBA" id="ARBA00022692"/>
    </source>
</evidence>
<feature type="transmembrane region" description="Helical" evidence="8">
    <location>
        <begin position="268"/>
        <end position="290"/>
    </location>
</feature>
<keyword evidence="4" id="KW-1003">Cell membrane</keyword>
<keyword evidence="10" id="KW-1185">Reference proteome</keyword>
<dbReference type="PANTHER" id="PTHR21716">
    <property type="entry name" value="TRANSMEMBRANE PROTEIN"/>
    <property type="match status" value="1"/>
</dbReference>
<dbReference type="EMBL" id="LT629751">
    <property type="protein sequence ID" value="SDS42445.1"/>
    <property type="molecule type" value="Genomic_DNA"/>
</dbReference>
<keyword evidence="7 8" id="KW-0472">Membrane</keyword>
<comment type="similarity">
    <text evidence="2">Belongs to the autoinducer-2 exporter (AI-2E) (TC 2.A.86) family.</text>
</comment>
<dbReference type="PROSITE" id="PS51257">
    <property type="entry name" value="PROKAR_LIPOPROTEIN"/>
    <property type="match status" value="1"/>
</dbReference>
<feature type="transmembrane region" description="Helical" evidence="8">
    <location>
        <begin position="302"/>
        <end position="324"/>
    </location>
</feature>
<dbReference type="AlphaFoldDB" id="A0A1H1S358"/>
<evidence type="ECO:0000256" key="7">
    <source>
        <dbReference type="ARBA" id="ARBA00023136"/>
    </source>
</evidence>
<dbReference type="RefSeq" id="WP_090348610.1">
    <property type="nucleotide sequence ID" value="NZ_LT629751.1"/>
</dbReference>
<evidence type="ECO:0000256" key="4">
    <source>
        <dbReference type="ARBA" id="ARBA00022475"/>
    </source>
</evidence>
<feature type="transmembrane region" description="Helical" evidence="8">
    <location>
        <begin position="7"/>
        <end position="25"/>
    </location>
</feature>